<accession>E6X1P5</accession>
<dbReference type="InterPro" id="IPR006429">
    <property type="entry name" value="Phage_lambda_portal"/>
</dbReference>
<evidence type="ECO:0000313" key="1">
    <source>
        <dbReference type="EMBL" id="ADV47036.1"/>
    </source>
</evidence>
<dbReference type="eggNOG" id="COG5511">
    <property type="taxonomic scope" value="Bacteria"/>
</dbReference>
<reference evidence="1 2" key="1">
    <citation type="journal article" date="2011" name="Stand. Genomic Sci.">
        <title>Complete genome sequence of Nitratifractor salsuginis type strain (E9I37-1).</title>
        <authorList>
            <person name="Anderson I."/>
            <person name="Sikorski J."/>
            <person name="Zeytun A."/>
            <person name="Nolan M."/>
            <person name="Lapidus A."/>
            <person name="Lucas S."/>
            <person name="Hammon N."/>
            <person name="Deshpande S."/>
            <person name="Cheng J.F."/>
            <person name="Tapia R."/>
            <person name="Han C."/>
            <person name="Goodwin L."/>
            <person name="Pitluck S."/>
            <person name="Liolios K."/>
            <person name="Pagani I."/>
            <person name="Ivanova N."/>
            <person name="Huntemann M."/>
            <person name="Mavromatis K."/>
            <person name="Ovchinikova G."/>
            <person name="Pati A."/>
            <person name="Chen A."/>
            <person name="Palaniappan K."/>
            <person name="Land M."/>
            <person name="Hauser L."/>
            <person name="Brambilla E.M."/>
            <person name="Ngatchou-Djao O.D."/>
            <person name="Rohde M."/>
            <person name="Tindall B.J."/>
            <person name="Goker M."/>
            <person name="Detter J.C."/>
            <person name="Woyke T."/>
            <person name="Bristow J."/>
            <person name="Eisen J.A."/>
            <person name="Markowitz V."/>
            <person name="Hugenholtz P."/>
            <person name="Klenk H.P."/>
            <person name="Kyrpides N.C."/>
        </authorList>
    </citation>
    <scope>NUCLEOTIDE SEQUENCE [LARGE SCALE GENOMIC DNA]</scope>
    <source>
        <strain evidence="2">DSM 16511 / JCM 12458 / E9I37-1</strain>
    </source>
</reference>
<proteinExistence type="predicted"/>
<dbReference type="HOGENOM" id="CLU_027870_3_0_7"/>
<dbReference type="AlphaFoldDB" id="E6X1P5"/>
<protein>
    <submittedName>
        <fullName evidence="1">Phage portal protein, lambda family</fullName>
    </submittedName>
</protein>
<dbReference type="RefSeq" id="WP_013554721.1">
    <property type="nucleotide sequence ID" value="NC_014935.1"/>
</dbReference>
<gene>
    <name evidence="1" type="ordered locus">Nitsa_1791</name>
</gene>
<organism evidence="1 2">
    <name type="scientific">Nitratifractor salsuginis (strain DSM 16511 / JCM 12458 / E9I37-1)</name>
    <dbReference type="NCBI Taxonomy" id="749222"/>
    <lineage>
        <taxon>Bacteria</taxon>
        <taxon>Pseudomonadati</taxon>
        <taxon>Campylobacterota</taxon>
        <taxon>Epsilonproteobacteria</taxon>
        <taxon>Campylobacterales</taxon>
        <taxon>Sulfurovaceae</taxon>
        <taxon>Nitratifractor</taxon>
    </lineage>
</organism>
<dbReference type="NCBIfam" id="TIGR01539">
    <property type="entry name" value="portal_lambda"/>
    <property type="match status" value="1"/>
</dbReference>
<dbReference type="GO" id="GO:0005198">
    <property type="term" value="F:structural molecule activity"/>
    <property type="evidence" value="ECO:0007669"/>
    <property type="project" value="InterPro"/>
</dbReference>
<dbReference type="Pfam" id="PF05136">
    <property type="entry name" value="Phage_portal_2"/>
    <property type="match status" value="1"/>
</dbReference>
<dbReference type="EMBL" id="CP002452">
    <property type="protein sequence ID" value="ADV47036.1"/>
    <property type="molecule type" value="Genomic_DNA"/>
</dbReference>
<dbReference type="KEGG" id="nsa:Nitsa_1791"/>
<dbReference type="GO" id="GO:0019068">
    <property type="term" value="P:virion assembly"/>
    <property type="evidence" value="ECO:0007669"/>
    <property type="project" value="InterPro"/>
</dbReference>
<dbReference type="Proteomes" id="UP000008633">
    <property type="component" value="Chromosome"/>
</dbReference>
<keyword evidence="2" id="KW-1185">Reference proteome</keyword>
<evidence type="ECO:0000313" key="2">
    <source>
        <dbReference type="Proteomes" id="UP000008633"/>
    </source>
</evidence>
<dbReference type="STRING" id="749222.Nitsa_1791"/>
<name>E6X1P5_NITSE</name>
<reference evidence="2" key="2">
    <citation type="submission" date="2011-01" db="EMBL/GenBank/DDBJ databases">
        <title>The complete genome of Nitratifractor salsuginis DSM 16511.</title>
        <authorList>
            <consortium name="US DOE Joint Genome Institute (JGI-PGF)"/>
            <person name="Lucas S."/>
            <person name="Copeland A."/>
            <person name="Lapidus A."/>
            <person name="Bruce D."/>
            <person name="Goodwin L."/>
            <person name="Pitluck S."/>
            <person name="Kyrpides N."/>
            <person name="Mavromatis K."/>
            <person name="Ivanova N."/>
            <person name="Mikhailova N."/>
            <person name="Zeytun A."/>
            <person name="Detter J.C."/>
            <person name="Tapia R."/>
            <person name="Han C."/>
            <person name="Land M."/>
            <person name="Hauser L."/>
            <person name="Markowitz V."/>
            <person name="Cheng J.-F."/>
            <person name="Hugenholtz P."/>
            <person name="Woyke T."/>
            <person name="Wu D."/>
            <person name="Tindall B."/>
            <person name="Schuetze A."/>
            <person name="Brambilla E."/>
            <person name="Klenk H.-P."/>
            <person name="Eisen J.A."/>
        </authorList>
    </citation>
    <scope>NUCLEOTIDE SEQUENCE [LARGE SCALE GENOMIC DNA]</scope>
    <source>
        <strain evidence="2">DSM 16511 / JCM 12458 / E9I37-1</strain>
    </source>
</reference>
<sequence length="463" mass="52888">MSLFRRLLPKRWQKRAFYEGGRVTRANRDFWNATSPFEVTASPDRDRLRARARWLRANNPIMANIDRTIVNNVVGHGIGLQSKTGDTRVDSEIEAKWKQAAGRGGLDITGRLTLTDMLRLIVETRMVDGEILAYKRLSKDRARPFTLQLIEADRFNKFHADMNIIDGVEIDDDGRVVAYHIFDGGDYQQTSFSDVALPAEDVINYYKQERATQYRGISEYAQAIIDIKNFSAYQSATVAAARARANIAYYVEKEGPIGPSIGVHDDPDDTDRKIQEINGVMVHYLDRGEKIGKLDPDMVGDNYANFVRMTVRMLANARNISYELAFRDFSQVNFSSARASIIQDNKRFDAEQRHLVEYFLEPVFEAWVEANVLAGNFRSITPAAWARDSSRFVKPRWVMPKREWVDPLKDMKAVELELKLGLTTRTEVAASRGMDFEELLMQQKKEQELMSKYGIGGESAQEN</sequence>